<accession>A0ACC3AGQ5</accession>
<sequence>MSSDYKFQGWLGLDKEAVNGKMVWQEYEPKQFAETDIDIKITHCGVCGSDMHTLRSGWGATKYPVCVGHEIVGHAVRVGSQVKGIKVGDRVGVGAQSGACMNQNGDCDLCANGLEQHCQIANTNTYDGKYPNGDKSYGGYADYWRGPSTHVIPIPDALPSDVAAPMLCGGITAYSPLKQHNAGPDKTVGVIGVGGLGHFGIMGAAALGCKKVVAISRTSAKKADAMKMGATDFIATDEDAKWNSKHRNSLDIIVCTVSSPKMPIQKYLSLLRFNGVFVQVGAPEDVIPGFNVFALIGKRVKVTGSAIGSPQEIKDMLQFFADKGVRTWNNNRPMKEANQVCIDFEAGKPRYRYVLVNEKHANEAAKL</sequence>
<gene>
    <name evidence="1" type="ORF">H2198_001653</name>
</gene>
<keyword evidence="2" id="KW-1185">Reference proteome</keyword>
<evidence type="ECO:0000313" key="1">
    <source>
        <dbReference type="EMBL" id="KAJ9661901.1"/>
    </source>
</evidence>
<protein>
    <submittedName>
        <fullName evidence="1">Uncharacterized protein</fullName>
    </submittedName>
</protein>
<dbReference type="Proteomes" id="UP001172386">
    <property type="component" value="Unassembled WGS sequence"/>
</dbReference>
<evidence type="ECO:0000313" key="2">
    <source>
        <dbReference type="Proteomes" id="UP001172386"/>
    </source>
</evidence>
<proteinExistence type="predicted"/>
<organism evidence="1 2">
    <name type="scientific">Neophaeococcomyces mojaviensis</name>
    <dbReference type="NCBI Taxonomy" id="3383035"/>
    <lineage>
        <taxon>Eukaryota</taxon>
        <taxon>Fungi</taxon>
        <taxon>Dikarya</taxon>
        <taxon>Ascomycota</taxon>
        <taxon>Pezizomycotina</taxon>
        <taxon>Eurotiomycetes</taxon>
        <taxon>Chaetothyriomycetidae</taxon>
        <taxon>Chaetothyriales</taxon>
        <taxon>Chaetothyriales incertae sedis</taxon>
        <taxon>Neophaeococcomyces</taxon>
    </lineage>
</organism>
<name>A0ACC3AGQ5_9EURO</name>
<dbReference type="EMBL" id="JAPDRQ010000019">
    <property type="protein sequence ID" value="KAJ9661901.1"/>
    <property type="molecule type" value="Genomic_DNA"/>
</dbReference>
<comment type="caution">
    <text evidence="1">The sequence shown here is derived from an EMBL/GenBank/DDBJ whole genome shotgun (WGS) entry which is preliminary data.</text>
</comment>
<reference evidence="1" key="1">
    <citation type="submission" date="2022-10" db="EMBL/GenBank/DDBJ databases">
        <title>Culturing micro-colonial fungi from biological soil crusts in the Mojave desert and describing Neophaeococcomyces mojavensis, and introducing the new genera and species Taxawa tesnikishii.</title>
        <authorList>
            <person name="Kurbessoian T."/>
            <person name="Stajich J.E."/>
        </authorList>
    </citation>
    <scope>NUCLEOTIDE SEQUENCE</scope>
    <source>
        <strain evidence="1">JES_112</strain>
    </source>
</reference>